<dbReference type="InterPro" id="IPR017441">
    <property type="entry name" value="Protein_kinase_ATP_BS"/>
</dbReference>
<dbReference type="InterPro" id="IPR001611">
    <property type="entry name" value="Leu-rich_rpt"/>
</dbReference>
<feature type="region of interest" description="Disordered" evidence="11">
    <location>
        <begin position="255"/>
        <end position="274"/>
    </location>
</feature>
<dbReference type="SUPFAM" id="SSF52058">
    <property type="entry name" value="L domain-like"/>
    <property type="match status" value="2"/>
</dbReference>
<dbReference type="SUPFAM" id="SSF53056">
    <property type="entry name" value="beta-carbonic anhydrase, cab"/>
    <property type="match status" value="1"/>
</dbReference>
<dbReference type="InterPro" id="IPR025659">
    <property type="entry name" value="Tubby-like_C"/>
</dbReference>
<feature type="region of interest" description="Disordered" evidence="11">
    <location>
        <begin position="1"/>
        <end position="89"/>
    </location>
</feature>
<feature type="transmembrane region" description="Helical" evidence="12">
    <location>
        <begin position="960"/>
        <end position="985"/>
    </location>
</feature>
<keyword evidence="3" id="KW-0433">Leucine-rich repeat</keyword>
<dbReference type="InterPro" id="IPR032675">
    <property type="entry name" value="LRR_dom_sf"/>
</dbReference>
<dbReference type="Gene3D" id="3.40.1050.10">
    <property type="entry name" value="Carbonic anhydrase"/>
    <property type="match status" value="1"/>
</dbReference>
<evidence type="ECO:0000256" key="4">
    <source>
        <dbReference type="ARBA" id="ARBA00022679"/>
    </source>
</evidence>
<dbReference type="GO" id="GO:0004089">
    <property type="term" value="F:carbonate dehydratase activity"/>
    <property type="evidence" value="ECO:0007669"/>
    <property type="project" value="InterPro"/>
</dbReference>
<feature type="binding site" evidence="10">
    <location>
        <position position="1197"/>
    </location>
    <ligand>
        <name>ATP</name>
        <dbReference type="ChEBI" id="CHEBI:30616"/>
    </ligand>
</feature>
<comment type="cofactor">
    <cofactor evidence="9">
        <name>Zn(2+)</name>
        <dbReference type="ChEBI" id="CHEBI:29105"/>
    </cofactor>
    <text evidence="9">Binds 1 zinc ion per subunit.</text>
</comment>
<feature type="binding site" evidence="9">
    <location>
        <position position="2268"/>
    </location>
    <ligand>
        <name>Zn(2+)</name>
        <dbReference type="ChEBI" id="CHEBI:29105"/>
    </ligand>
</feature>
<evidence type="ECO:0000256" key="7">
    <source>
        <dbReference type="ARBA" id="ARBA00022777"/>
    </source>
</evidence>
<organism evidence="14 15">
    <name type="scientific">Micractinium conductrix</name>
    <dbReference type="NCBI Taxonomy" id="554055"/>
    <lineage>
        <taxon>Eukaryota</taxon>
        <taxon>Viridiplantae</taxon>
        <taxon>Chlorophyta</taxon>
        <taxon>core chlorophytes</taxon>
        <taxon>Trebouxiophyceae</taxon>
        <taxon>Chlorellales</taxon>
        <taxon>Chlorellaceae</taxon>
        <taxon>Chlorella clade</taxon>
        <taxon>Micractinium</taxon>
    </lineage>
</organism>
<dbReference type="OrthoDB" id="8775810at2759"/>
<dbReference type="InterPro" id="IPR036874">
    <property type="entry name" value="Carbonic_anhydrase_sf"/>
</dbReference>
<feature type="compositionally biased region" description="Low complexity" evidence="11">
    <location>
        <begin position="379"/>
        <end position="389"/>
    </location>
</feature>
<dbReference type="STRING" id="554055.A0A2P6V715"/>
<feature type="region of interest" description="Disordered" evidence="11">
    <location>
        <begin position="1008"/>
        <end position="1029"/>
    </location>
</feature>
<feature type="transmembrane region" description="Helical" evidence="12">
    <location>
        <begin position="1345"/>
        <end position="1365"/>
    </location>
</feature>
<feature type="binding site" evidence="9">
    <location>
        <position position="2265"/>
    </location>
    <ligand>
        <name>Zn(2+)</name>
        <dbReference type="ChEBI" id="CHEBI:29105"/>
    </ligand>
</feature>
<keyword evidence="12" id="KW-1133">Transmembrane helix</keyword>
<keyword evidence="5" id="KW-0677">Repeat</keyword>
<dbReference type="InterPro" id="IPR000719">
    <property type="entry name" value="Prot_kinase_dom"/>
</dbReference>
<evidence type="ECO:0000313" key="15">
    <source>
        <dbReference type="Proteomes" id="UP000239649"/>
    </source>
</evidence>
<dbReference type="SUPFAM" id="SSF54518">
    <property type="entry name" value="Tubby C-terminal domain-like"/>
    <property type="match status" value="1"/>
</dbReference>
<keyword evidence="4" id="KW-0808">Transferase</keyword>
<dbReference type="PANTHER" id="PTHR48007:SF4">
    <property type="entry name" value="LEUCINE-RICH REPEAT RECEPTOR-LIKE PROTEIN KINASE PXC1"/>
    <property type="match status" value="1"/>
</dbReference>
<dbReference type="GO" id="GO:0004672">
    <property type="term" value="F:protein kinase activity"/>
    <property type="evidence" value="ECO:0007669"/>
    <property type="project" value="InterPro"/>
</dbReference>
<evidence type="ECO:0000256" key="11">
    <source>
        <dbReference type="SAM" id="MobiDB-lite"/>
    </source>
</evidence>
<comment type="similarity">
    <text evidence="2">Belongs to the beta-class carbonic anhydrase family.</text>
</comment>
<keyword evidence="8 10" id="KW-0067">ATP-binding</keyword>
<protein>
    <submittedName>
        <fullName evidence="14">Tubby-like F-box 5</fullName>
    </submittedName>
</protein>
<dbReference type="EMBL" id="LHPF02000023">
    <property type="protein sequence ID" value="PSC69880.1"/>
    <property type="molecule type" value="Genomic_DNA"/>
</dbReference>
<dbReference type="GO" id="GO:0008270">
    <property type="term" value="F:zinc ion binding"/>
    <property type="evidence" value="ECO:0007669"/>
    <property type="project" value="InterPro"/>
</dbReference>
<feature type="region of interest" description="Disordered" evidence="11">
    <location>
        <begin position="379"/>
        <end position="406"/>
    </location>
</feature>
<feature type="region of interest" description="Disordered" evidence="11">
    <location>
        <begin position="433"/>
        <end position="452"/>
    </location>
</feature>
<evidence type="ECO:0000256" key="5">
    <source>
        <dbReference type="ARBA" id="ARBA00022737"/>
    </source>
</evidence>
<keyword evidence="7" id="KW-0418">Kinase</keyword>
<evidence type="ECO:0000256" key="12">
    <source>
        <dbReference type="SAM" id="Phobius"/>
    </source>
</evidence>
<evidence type="ECO:0000256" key="9">
    <source>
        <dbReference type="PIRSR" id="PIRSR601765-1"/>
    </source>
</evidence>
<feature type="domain" description="Protein kinase" evidence="13">
    <location>
        <begin position="1966"/>
        <end position="2191"/>
    </location>
</feature>
<dbReference type="InterPro" id="IPR011009">
    <property type="entry name" value="Kinase-like_dom_sf"/>
</dbReference>
<gene>
    <name evidence="14" type="ORF">C2E20_6658</name>
</gene>
<evidence type="ECO:0000256" key="8">
    <source>
        <dbReference type="ARBA" id="ARBA00022840"/>
    </source>
</evidence>
<dbReference type="Gene3D" id="1.10.510.10">
    <property type="entry name" value="Transferase(Phosphotransferase) domain 1"/>
    <property type="match status" value="3"/>
</dbReference>
<evidence type="ECO:0000256" key="6">
    <source>
        <dbReference type="ARBA" id="ARBA00022741"/>
    </source>
</evidence>
<feature type="compositionally biased region" description="Acidic residues" evidence="11">
    <location>
        <begin position="72"/>
        <end position="86"/>
    </location>
</feature>
<dbReference type="Gene3D" id="3.80.10.10">
    <property type="entry name" value="Ribonuclease Inhibitor"/>
    <property type="match status" value="2"/>
</dbReference>
<evidence type="ECO:0000256" key="2">
    <source>
        <dbReference type="ARBA" id="ARBA00006217"/>
    </source>
</evidence>
<feature type="domain" description="Protein kinase" evidence="13">
    <location>
        <begin position="1168"/>
        <end position="1417"/>
    </location>
</feature>
<dbReference type="GO" id="GO:0005930">
    <property type="term" value="C:axoneme"/>
    <property type="evidence" value="ECO:0007669"/>
    <property type="project" value="UniProtKB-SubCell"/>
</dbReference>
<evidence type="ECO:0000256" key="3">
    <source>
        <dbReference type="ARBA" id="ARBA00022614"/>
    </source>
</evidence>
<evidence type="ECO:0000256" key="1">
    <source>
        <dbReference type="ARBA" id="ARBA00004430"/>
    </source>
</evidence>
<dbReference type="Pfam" id="PF00560">
    <property type="entry name" value="LRR_1"/>
    <property type="match status" value="1"/>
</dbReference>
<evidence type="ECO:0000259" key="13">
    <source>
        <dbReference type="PROSITE" id="PS50011"/>
    </source>
</evidence>
<dbReference type="InterPro" id="IPR001765">
    <property type="entry name" value="Carbonic_anhydrase"/>
</dbReference>
<dbReference type="CDD" id="cd03379">
    <property type="entry name" value="beta_CA_cladeD"/>
    <property type="match status" value="1"/>
</dbReference>
<dbReference type="PROSITE" id="PS00107">
    <property type="entry name" value="PROTEIN_KINASE_ATP"/>
    <property type="match status" value="1"/>
</dbReference>
<comment type="subcellular location">
    <subcellularLocation>
        <location evidence="1">Cytoplasm</location>
        <location evidence="1">Cytoskeleton</location>
        <location evidence="1">Cilium axoneme</location>
    </subcellularLocation>
</comment>
<keyword evidence="9" id="KW-0479">Metal-binding</keyword>
<sequence length="2362" mass="250561">MQVAEHARACAEACPNSPSDAPPPLGSSRPLGDAGPSSSATPVTARRGPAAWLRQAMRRGQAVAEERPDTADAAELDGGEPDDASDDCGASTELDAAASFGSLPEHLLEKIFGHLRCANRKHHFAICGVNRQWRRLGQAMFFSRPWEVAHLICHPTQLFCLSPRSVTGSRSGLLKCFVRREHGPGGRRFSFCIGKDASQPQRSRFLMAAKPGGRDTMLLYLNSRCAGQPCARLRCNLFATQYKLALSEDLQLEPTASTPGADGAAAAPSGSAAAPSSSARCGEFAQFGRLTSWSVEAAAEAAAAAQRLQQQRVEQLARSGAGAAGSTSCHDLPLEVDCFAELQYQARVKGFMQPRRMRVVLPHPSLLFYDQALPQLSRRPSEAAAASALPAPPQTPPSSSPCSSASLVSARRSLASPGSSSSAAAAAAAGAAPQGSLPPAGALGGDAEDAPAAAADGGAVGRWLQRLRRRRLLRLHGSRTVPVGELLQPTVLQNKAPHWNEGLRCWCLNFRGRVKLASVKNFQLVRGGDPGERVVMQFGKAEQDAFILDFNPTVLTAFQAFAIVLSTFDSKAMYLHPLSPADLEVVDEDTIMLDLRQLMRRLVPSNGSEGLPQGWALEGEDLSLQHCAWPYVTCDIDKRVTELKLMDLVYGVQPGAADGRPSATGLPRGVLRLSQLSRLKLLQLHWPWASLAAPIEPEWLQPGVWPNMESLDLRLQKHMDALPLPDIPERALPALQHLELVGVDLRSTLPRSWGSPRVLPALRSLSLQLEPGSFPVLTTLKLRDNALTGTLPPRFFAALPRLAELYLSSNSFSGSLPPDWAGSQVDFLELGGNQLTGPAIPPAWLDGSMPNLRLLHLSNNSALYGTLPPSLPTRFPRIVSLALDGLPAVTGTIPQAWCTSGTNTLAELYVRGSGIDPTLPRCAAASMDRLEVHVLGGPSNETSPQAAQEPVVPAEPSRQAALIGLAIVLPLCAVIAGVFGSRLLLRRARRRRSRRALEQEQQHLLLLHPSGSSSEQAGPQAATQPSALVSRVRPLRRSRIGSLLSTALGPGGSGMHMVQLDALQAEVAHQLASAGADAPMQAGGAAAGHGSVAAQQLPGSRPAAFLELSSMPAGGEAQRLLGAQGSTGGAGAVAGSSSTRLLASRQWGLPTESLRVSPHSIQFVRDEDGSLTELGHGTFSVVYLARLLPAGKHVAAKVFELQAGVDSGEMWREAALLRQCEHPRIVPILGIALKGKLLAIAMEHMPLGCLDAALHDADLRKELRWEARGRQVAHDVAEALDHLHTQLGILHSDLKPMNVLLSADLRACVSDLGLARMVGADARTAAGFSRLYAAPEHLMGDRCTLAADIFSFGLILVTLLTQQVLRTRADWLLPRVPLGCPEEVTALVELCLASDPLARPSAAQADAVQADADEAAIMAAVRELAQSHVPAAVLQTWRGWLPSDTLHHCDSWKFVWCDDQRRIVRLRLTDMHWTASPAVGRGSAAAPPALAHLPLRRLVFRASASIDLSTPLPDIPPGALPALEDLDISLHQLRSTLPSSWGSPRVLPALRHLSLQMQLNLTGPLPEAWVQPGSFPALRVLQLSTNALSGTLPARIFAAAPPLDELMLAGNSFSGSLPEEWAGAEAQTLQLSGNPSLVGPAFPPAWLARPFPRLKYLHLSDNAQLTGTLPAALPSQWRSLVNLGLDGTGVRGGISAAWCSALADGAALTNLFIQHTAVDHRLPACTPPNALENLNVVYASLTHPWVNASMGMGAAQLAAVPRGTRAATLGLAITLPVCAVIAAGTACRLVVRRRRRQQLRHDLEQQSLLRRQQQGKGSSGAASSGAARPPRPPRPASLVRPTEPGRLAALLHGSLAAGSAKIKIMPPAAASEGLAHQMGAAGSGFGGAGSLELCVRLPETSPADKVQAWMARGTASLPGGSAGAAAAAAAAGVARLLLPASPPSSRGIDSAGRALHSTIEFVRDAQGQPVELGSGTCAGVFLARQRPGGREVAVKVFELVAGVDSTAVGNEVALLRQCQHPRVVPLLGVALRRSLLFVAMERVRGGSLASVLSNADTRQQLRWAARGRQGALDIAEALNHLHTRLRTAHGDLKPSNVLLSEDLRACLSRVHAAPEQLAGQQRCTLAADIYSFGLILVTLLTQQVLQQRDERGLPPLGCPQEVAVLAEACLAADPRKRPAAAALLAAAEAWRKGSHTPNLKLGVRRRLVVLTCMDSRLLPEQILGLKQGDAEVIRNGGGRVTEDVIRSMIVCQDVLECDTVAIIHHTDCGAHAALYNPTAVFEHAKAKADEVLGTHFGGINMHPIYDLDQSVRDDVAALRNSPRIKPETAVFGLVFVTETGELREVCRDEGLAPRVAGAPAAP</sequence>
<feature type="compositionally biased region" description="Polar residues" evidence="11">
    <location>
        <begin position="1015"/>
        <end position="1027"/>
    </location>
</feature>
<feature type="compositionally biased region" description="Low complexity" evidence="11">
    <location>
        <begin position="1805"/>
        <end position="1828"/>
    </location>
</feature>
<dbReference type="InterPro" id="IPR008271">
    <property type="entry name" value="Ser/Thr_kinase_AS"/>
</dbReference>
<dbReference type="Pfam" id="PF00069">
    <property type="entry name" value="Pkinase"/>
    <property type="match status" value="2"/>
</dbReference>
<dbReference type="InterPro" id="IPR046959">
    <property type="entry name" value="PRK1-6/SRF4-like"/>
</dbReference>
<dbReference type="SMART" id="SM00220">
    <property type="entry name" value="S_TKc"/>
    <property type="match status" value="2"/>
</dbReference>
<dbReference type="Pfam" id="PF00484">
    <property type="entry name" value="Pro_CA"/>
    <property type="match status" value="1"/>
</dbReference>
<dbReference type="PANTHER" id="PTHR48007">
    <property type="entry name" value="LEUCINE-RICH REPEAT RECEPTOR-LIKE PROTEIN KINASE PXC1"/>
    <property type="match status" value="1"/>
</dbReference>
<dbReference type="PROSITE" id="PS50011">
    <property type="entry name" value="PROTEIN_KINASE_DOM"/>
    <property type="match status" value="2"/>
</dbReference>
<dbReference type="Proteomes" id="UP000239649">
    <property type="component" value="Unassembled WGS sequence"/>
</dbReference>
<accession>A0A2P6V715</accession>
<keyword evidence="6 10" id="KW-0547">Nucleotide-binding</keyword>
<keyword evidence="12" id="KW-0472">Membrane</keyword>
<dbReference type="Gene3D" id="3.20.90.10">
    <property type="entry name" value="Tubby Protein, Chain A"/>
    <property type="match status" value="1"/>
</dbReference>
<evidence type="ECO:0000313" key="14">
    <source>
        <dbReference type="EMBL" id="PSC69880.1"/>
    </source>
</evidence>
<proteinExistence type="inferred from homology"/>
<dbReference type="SUPFAM" id="SSF56112">
    <property type="entry name" value="Protein kinase-like (PK-like)"/>
    <property type="match status" value="2"/>
</dbReference>
<comment type="caution">
    <text evidence="14">The sequence shown here is derived from an EMBL/GenBank/DDBJ whole genome shotgun (WGS) entry which is preliminary data.</text>
</comment>
<feature type="compositionally biased region" description="Pro residues" evidence="11">
    <location>
        <begin position="390"/>
        <end position="399"/>
    </location>
</feature>
<name>A0A2P6V715_9CHLO</name>
<dbReference type="SMART" id="SM00947">
    <property type="entry name" value="Pro_CA"/>
    <property type="match status" value="1"/>
</dbReference>
<keyword evidence="12" id="KW-0812">Transmembrane</keyword>
<dbReference type="PROSITE" id="PS00108">
    <property type="entry name" value="PROTEIN_KINASE_ST"/>
    <property type="match status" value="1"/>
</dbReference>
<feature type="region of interest" description="Disordered" evidence="11">
    <location>
        <begin position="1802"/>
        <end position="1841"/>
    </location>
</feature>
<dbReference type="GO" id="GO:0005524">
    <property type="term" value="F:ATP binding"/>
    <property type="evidence" value="ECO:0007669"/>
    <property type="project" value="UniProtKB-UniRule"/>
</dbReference>
<feature type="binding site" evidence="9">
    <location>
        <position position="2214"/>
    </location>
    <ligand>
        <name>Zn(2+)</name>
        <dbReference type="ChEBI" id="CHEBI:29105"/>
    </ligand>
</feature>
<dbReference type="InterPro" id="IPR000007">
    <property type="entry name" value="Tubby_C"/>
</dbReference>
<evidence type="ECO:0000256" key="10">
    <source>
        <dbReference type="PROSITE-ProRule" id="PRU10141"/>
    </source>
</evidence>
<feature type="binding site" evidence="9">
    <location>
        <position position="2212"/>
    </location>
    <ligand>
        <name>Zn(2+)</name>
        <dbReference type="ChEBI" id="CHEBI:29105"/>
    </ligand>
</feature>
<reference evidence="14 15" key="1">
    <citation type="journal article" date="2018" name="Plant J.">
        <title>Genome sequences of Chlorella sorokiniana UTEX 1602 and Micractinium conductrix SAG 241.80: implications to maltose excretion by a green alga.</title>
        <authorList>
            <person name="Arriola M.B."/>
            <person name="Velmurugan N."/>
            <person name="Zhang Y."/>
            <person name="Plunkett M.H."/>
            <person name="Hondzo H."/>
            <person name="Barney B.M."/>
        </authorList>
    </citation>
    <scope>NUCLEOTIDE SEQUENCE [LARGE SCALE GENOMIC DNA]</scope>
    <source>
        <strain evidence="14 15">SAG 241.80</strain>
    </source>
</reference>
<keyword evidence="15" id="KW-1185">Reference proteome</keyword>
<keyword evidence="9" id="KW-0862">Zinc</keyword>
<dbReference type="Pfam" id="PF01167">
    <property type="entry name" value="Tub"/>
    <property type="match status" value="1"/>
</dbReference>